<keyword evidence="6" id="KW-0539">Nucleus</keyword>
<proteinExistence type="predicted"/>
<dbReference type="OrthoDB" id="6342085at2759"/>
<dbReference type="SMART" id="SM00343">
    <property type="entry name" value="ZnF_C2HC"/>
    <property type="match status" value="3"/>
</dbReference>
<dbReference type="GO" id="GO:0071035">
    <property type="term" value="P:nuclear polyadenylation-dependent rRNA catabolic process"/>
    <property type="evidence" value="ECO:0007669"/>
    <property type="project" value="TreeGrafter"/>
</dbReference>
<evidence type="ECO:0000256" key="3">
    <source>
        <dbReference type="ARBA" id="ARBA00022737"/>
    </source>
</evidence>
<dbReference type="AlphaFoldDB" id="A0A0P5AP43"/>
<dbReference type="PANTHER" id="PTHR46543:SF1">
    <property type="entry name" value="ZINC FINGER CCHC DOMAIN-CONTAINING PROTEIN 7"/>
    <property type="match status" value="1"/>
</dbReference>
<dbReference type="GO" id="GO:0071037">
    <property type="term" value="P:nuclear polyadenylation-dependent snRNA catabolic process"/>
    <property type="evidence" value="ECO:0007669"/>
    <property type="project" value="TreeGrafter"/>
</dbReference>
<evidence type="ECO:0000256" key="1">
    <source>
        <dbReference type="ARBA" id="ARBA00004123"/>
    </source>
</evidence>
<dbReference type="InterPro" id="IPR036875">
    <property type="entry name" value="Znf_CCHC_sf"/>
</dbReference>
<evidence type="ECO:0000256" key="4">
    <source>
        <dbReference type="ARBA" id="ARBA00022771"/>
    </source>
</evidence>
<dbReference type="PANTHER" id="PTHR46543">
    <property type="entry name" value="ZINC FINGER CCHC DOMAIN-CONTAINING PROTEIN 7"/>
    <property type="match status" value="1"/>
</dbReference>
<dbReference type="GO" id="GO:0071038">
    <property type="term" value="P:TRAMP-dependent tRNA surveillance pathway"/>
    <property type="evidence" value="ECO:0007669"/>
    <property type="project" value="TreeGrafter"/>
</dbReference>
<dbReference type="EMBL" id="GDIP01200973">
    <property type="protein sequence ID" value="JAJ22429.1"/>
    <property type="molecule type" value="Transcribed_RNA"/>
</dbReference>
<dbReference type="GO" id="GO:0008270">
    <property type="term" value="F:zinc ion binding"/>
    <property type="evidence" value="ECO:0007669"/>
    <property type="project" value="UniProtKB-KW"/>
</dbReference>
<dbReference type="GO" id="GO:0031499">
    <property type="term" value="C:TRAMP complex"/>
    <property type="evidence" value="ECO:0007669"/>
    <property type="project" value="TreeGrafter"/>
</dbReference>
<dbReference type="SUPFAM" id="SSF57756">
    <property type="entry name" value="Retrovirus zinc finger-like domains"/>
    <property type="match status" value="1"/>
</dbReference>
<reference evidence="10" key="2">
    <citation type="submission" date="2015-10" db="EMBL/GenBank/DDBJ databases">
        <authorList>
            <person name="Gilbert D.G."/>
        </authorList>
    </citation>
    <scope>NUCLEOTIDE SEQUENCE</scope>
</reference>
<dbReference type="InterPro" id="IPR051644">
    <property type="entry name" value="TRAMP_AT-DNA-binding"/>
</dbReference>
<dbReference type="GO" id="GO:0071039">
    <property type="term" value="P:nuclear polyadenylation-dependent CUT catabolic process"/>
    <property type="evidence" value="ECO:0007669"/>
    <property type="project" value="TreeGrafter"/>
</dbReference>
<feature type="region of interest" description="Disordered" evidence="9">
    <location>
        <begin position="554"/>
        <end position="577"/>
    </location>
</feature>
<name>A0A0P5AP43_9CRUS</name>
<organism evidence="10">
    <name type="scientific">Daphnia magna</name>
    <dbReference type="NCBI Taxonomy" id="35525"/>
    <lineage>
        <taxon>Eukaryota</taxon>
        <taxon>Metazoa</taxon>
        <taxon>Ecdysozoa</taxon>
        <taxon>Arthropoda</taxon>
        <taxon>Crustacea</taxon>
        <taxon>Branchiopoda</taxon>
        <taxon>Diplostraca</taxon>
        <taxon>Cladocera</taxon>
        <taxon>Anomopoda</taxon>
        <taxon>Daphniidae</taxon>
        <taxon>Daphnia</taxon>
    </lineage>
</organism>
<reference evidence="10" key="1">
    <citation type="submission" date="2015-10" db="EMBL/GenBank/DDBJ databases">
        <title>Daphnia magna gene sets from two clonal populations assembled and annotated with EvidentialGene.</title>
        <authorList>
            <person name="Gilbert D."/>
            <person name="Podicheti R."/>
            <person name="Orsini L."/>
            <person name="Colbourne J."/>
            <person name="Pfrender M."/>
        </authorList>
    </citation>
    <scope>NUCLEOTIDE SEQUENCE</scope>
</reference>
<evidence type="ECO:0000256" key="8">
    <source>
        <dbReference type="ARBA" id="ARBA00043023"/>
    </source>
</evidence>
<evidence type="ECO:0000256" key="9">
    <source>
        <dbReference type="SAM" id="MobiDB-lite"/>
    </source>
</evidence>
<evidence type="ECO:0000256" key="5">
    <source>
        <dbReference type="ARBA" id="ARBA00022833"/>
    </source>
</evidence>
<evidence type="ECO:0000256" key="6">
    <source>
        <dbReference type="ARBA" id="ARBA00023242"/>
    </source>
</evidence>
<dbReference type="GO" id="GO:0071031">
    <property type="term" value="P:nuclear mRNA surveillance of mRNA 3'-end processing"/>
    <property type="evidence" value="ECO:0007669"/>
    <property type="project" value="TreeGrafter"/>
</dbReference>
<dbReference type="GO" id="GO:0003723">
    <property type="term" value="F:RNA binding"/>
    <property type="evidence" value="ECO:0007669"/>
    <property type="project" value="TreeGrafter"/>
</dbReference>
<evidence type="ECO:0000256" key="2">
    <source>
        <dbReference type="ARBA" id="ARBA00022723"/>
    </source>
</evidence>
<accession>A0A0P5AP43</accession>
<dbReference type="GO" id="GO:0071036">
    <property type="term" value="P:nuclear polyadenylation-dependent snoRNA catabolic process"/>
    <property type="evidence" value="ECO:0007669"/>
    <property type="project" value="TreeGrafter"/>
</dbReference>
<keyword evidence="2" id="KW-0479">Metal-binding</keyword>
<evidence type="ECO:0000256" key="7">
    <source>
        <dbReference type="ARBA" id="ARBA00041190"/>
    </source>
</evidence>
<keyword evidence="5" id="KW-0862">Zinc</keyword>
<dbReference type="InterPro" id="IPR001878">
    <property type="entry name" value="Znf_CCHC"/>
</dbReference>
<dbReference type="Gene3D" id="4.10.60.10">
    <property type="entry name" value="Zinc finger, CCHC-type"/>
    <property type="match status" value="2"/>
</dbReference>
<keyword evidence="4" id="KW-0863">Zinc-finger</keyword>
<comment type="subcellular location">
    <subcellularLocation>
        <location evidence="1">Nucleus</location>
    </subcellularLocation>
</comment>
<evidence type="ECO:0000313" key="10">
    <source>
        <dbReference type="EMBL" id="JAJ22429.1"/>
    </source>
</evidence>
<sequence length="757" mass="85215">MFDYIVGIFGSMKMEINGANFSMLSDYHSIDELDSEAREDLEVALYGMLHHASNEEEYCLNPTNNINNSLITQAAIFGDGSNNAKTESVHSDPASPNVEQPKAANFISIPPVSLLSNIGDEQTIKHLECMEQTKVTNKNKPQDFLRNIKPKEQYDLKRNPYSQRLIIEESCKSSQLKKKPFEVITLSDEEDSKYASINKSSKLNVTKRGLSLPSGIARVLQVASISLPVDSSASSPEDSESDSSVTVLDPLPGPSCMYLDSSPDSSPDSSDSEIEIMNLHKSGYDKVNIKLNVNQPNIGSTLETCINSSSSNLNWEKYSSEKWTPEMIKFYDRDGSDRDLEAILKSLPKNVNWHLDIEDRRGSDLQRNRYFGKSAKMRCTNCSQWDHLTKDCRDPRKVISCGICGLLGHKQFACPNKMCLGCGRPSKILIECCPECRREQNIICMICRSKHVTQQCPDLWRRYHSTTSNQSEEPNNTGNTLKPSHQLFCCNCAGRGHLVHDCPEKRWSKYLPANPTIFSYKNPRQFLNSVTSDGKSSISISEDRKEIWVVGNNVQSQSPRKGGRQTYTMPHDRQPSEGALQAARNTIFRELKHIEISWRKQPKKGRMVVEFSGNGDTKEAKNRFKKLITFKKKAESRKNPAKEEPKSQIPNNVLKEKIFVAPKVGPCPVSFVDINHVSRDGKHMHRRIRVNLNEKEKRNAGRLLAKLEFKNRVQITSCQVGNKWEVMVHNLPNGNALSAVNSIVSYLDVASARPGGV</sequence>
<protein>
    <recommendedName>
        <fullName evidence="7">Zinc finger CCHC domain-containing protein 7</fullName>
    </recommendedName>
    <alternativeName>
        <fullName evidence="8">TRAMP-like complex RNA-binding factor ZCCHC7</fullName>
    </alternativeName>
</protein>
<dbReference type="PROSITE" id="PS50158">
    <property type="entry name" value="ZF_CCHC"/>
    <property type="match status" value="1"/>
</dbReference>
<keyword evidence="3" id="KW-0677">Repeat</keyword>